<dbReference type="InterPro" id="IPR036291">
    <property type="entry name" value="NAD(P)-bd_dom_sf"/>
</dbReference>
<sequence length="277" mass="28856">MSGPSFTGRVALVTDKVMDRDVTGGGSGIGRAICRVLARDGASVVVADVNLQNSQDTVNMLPGPGEHLALLMDVKEKSSVDSGIKAIIDKYQTPPSLLANSAGISSKCAFTDMDENTFMRVIDVNLKGTFLVSQAMANSLLERGKVQGAIVNIASYAAVLGLPTHCQYAASKGGVVSLTKTCSSELIKKGIRVNCVLPGAIETPMIAGVPKAVLEAAAAQTPIGRIGQPEEMTKIMLKKIRCSSPSSEVAEVVAFLLSDKSSYMVGTCVEVNGGHGQ</sequence>
<dbReference type="PANTHER" id="PTHR24321">
    <property type="entry name" value="DEHYDROGENASES, SHORT CHAIN"/>
    <property type="match status" value="1"/>
</dbReference>
<proteinExistence type="inferred from homology"/>
<evidence type="ECO:0000256" key="2">
    <source>
        <dbReference type="ARBA" id="ARBA00023002"/>
    </source>
</evidence>
<evidence type="ECO:0000313" key="4">
    <source>
        <dbReference type="Proteomes" id="UP000747542"/>
    </source>
</evidence>
<gene>
    <name evidence="3" type="primary">HSD17B8-L4</name>
    <name evidence="3" type="ORF">Hamer_G023605</name>
</gene>
<dbReference type="PRINTS" id="PR00081">
    <property type="entry name" value="GDHRDH"/>
</dbReference>
<organism evidence="3 4">
    <name type="scientific">Homarus americanus</name>
    <name type="common">American lobster</name>
    <dbReference type="NCBI Taxonomy" id="6706"/>
    <lineage>
        <taxon>Eukaryota</taxon>
        <taxon>Metazoa</taxon>
        <taxon>Ecdysozoa</taxon>
        <taxon>Arthropoda</taxon>
        <taxon>Crustacea</taxon>
        <taxon>Multicrustacea</taxon>
        <taxon>Malacostraca</taxon>
        <taxon>Eumalacostraca</taxon>
        <taxon>Eucarida</taxon>
        <taxon>Decapoda</taxon>
        <taxon>Pleocyemata</taxon>
        <taxon>Astacidea</taxon>
        <taxon>Nephropoidea</taxon>
        <taxon>Nephropidae</taxon>
        <taxon>Homarus</taxon>
    </lineage>
</organism>
<dbReference type="Proteomes" id="UP000747542">
    <property type="component" value="Unassembled WGS sequence"/>
</dbReference>
<name>A0A8J5K1K1_HOMAM</name>
<protein>
    <submittedName>
        <fullName evidence="3">Estradiol 17-beta-dehydrogenase 8-like 4</fullName>
    </submittedName>
</protein>
<dbReference type="FunFam" id="3.40.50.720:FF:000084">
    <property type="entry name" value="Short-chain dehydrogenase reductase"/>
    <property type="match status" value="1"/>
</dbReference>
<dbReference type="Gene3D" id="3.40.50.720">
    <property type="entry name" value="NAD(P)-binding Rossmann-like Domain"/>
    <property type="match status" value="1"/>
</dbReference>
<keyword evidence="4" id="KW-1185">Reference proteome</keyword>
<evidence type="ECO:0000256" key="1">
    <source>
        <dbReference type="ARBA" id="ARBA00006484"/>
    </source>
</evidence>
<dbReference type="Pfam" id="PF13561">
    <property type="entry name" value="adh_short_C2"/>
    <property type="match status" value="1"/>
</dbReference>
<dbReference type="GO" id="GO:0016491">
    <property type="term" value="F:oxidoreductase activity"/>
    <property type="evidence" value="ECO:0007669"/>
    <property type="project" value="UniProtKB-KW"/>
</dbReference>
<accession>A0A8J5K1K1</accession>
<dbReference type="PRINTS" id="PR00080">
    <property type="entry name" value="SDRFAMILY"/>
</dbReference>
<dbReference type="InterPro" id="IPR002347">
    <property type="entry name" value="SDR_fam"/>
</dbReference>
<evidence type="ECO:0000313" key="3">
    <source>
        <dbReference type="EMBL" id="KAG7165704.1"/>
    </source>
</evidence>
<dbReference type="PANTHER" id="PTHR24321:SF8">
    <property type="entry name" value="ESTRADIOL 17-BETA-DEHYDROGENASE 8-RELATED"/>
    <property type="match status" value="1"/>
</dbReference>
<dbReference type="AlphaFoldDB" id="A0A8J5K1K1"/>
<dbReference type="SUPFAM" id="SSF51735">
    <property type="entry name" value="NAD(P)-binding Rossmann-fold domains"/>
    <property type="match status" value="1"/>
</dbReference>
<comment type="caution">
    <text evidence="3">The sequence shown here is derived from an EMBL/GenBank/DDBJ whole genome shotgun (WGS) entry which is preliminary data.</text>
</comment>
<reference evidence="3" key="1">
    <citation type="journal article" date="2021" name="Sci. Adv.">
        <title>The American lobster genome reveals insights on longevity, neural, and immune adaptations.</title>
        <authorList>
            <person name="Polinski J.M."/>
            <person name="Zimin A.V."/>
            <person name="Clark K.F."/>
            <person name="Kohn A.B."/>
            <person name="Sadowski N."/>
            <person name="Timp W."/>
            <person name="Ptitsyn A."/>
            <person name="Khanna P."/>
            <person name="Romanova D.Y."/>
            <person name="Williams P."/>
            <person name="Greenwood S.J."/>
            <person name="Moroz L.L."/>
            <person name="Walt D.R."/>
            <person name="Bodnar A.G."/>
        </authorList>
    </citation>
    <scope>NUCLEOTIDE SEQUENCE</scope>
    <source>
        <strain evidence="3">GMGI-L3</strain>
    </source>
</reference>
<dbReference type="EMBL" id="JAHLQT010023937">
    <property type="protein sequence ID" value="KAG7165704.1"/>
    <property type="molecule type" value="Genomic_DNA"/>
</dbReference>
<keyword evidence="2" id="KW-0560">Oxidoreductase</keyword>
<comment type="similarity">
    <text evidence="1">Belongs to the short-chain dehydrogenases/reductases (SDR) family.</text>
</comment>